<keyword evidence="1" id="KW-0812">Transmembrane</keyword>
<dbReference type="Pfam" id="PF10825">
    <property type="entry name" value="DUF2752"/>
    <property type="match status" value="1"/>
</dbReference>
<name>A0ABM8IIY8_9FIRM</name>
<keyword evidence="1" id="KW-0472">Membrane</keyword>
<keyword evidence="1" id="KW-1133">Transmembrane helix</keyword>
<protein>
    <recommendedName>
        <fullName evidence="4">DUF2752 domain-containing protein</fullName>
    </recommendedName>
</protein>
<dbReference type="EMBL" id="AP028127">
    <property type="protein sequence ID" value="BEH90744.1"/>
    <property type="molecule type" value="Genomic_DNA"/>
</dbReference>
<evidence type="ECO:0000313" key="3">
    <source>
        <dbReference type="Proteomes" id="UP001432099"/>
    </source>
</evidence>
<reference evidence="2" key="1">
    <citation type="journal article" date="2024" name="Int. J. Syst. Evol. Microbiol.">
        <title>Turicibacter faecis sp. nov., isolated from faeces of heart failure mouse model.</title>
        <authorList>
            <person name="Imamura Y."/>
            <person name="Motooka D."/>
            <person name="Nakajima Y."/>
            <person name="Ito S."/>
            <person name="Kitakaze M."/>
            <person name="Iida T."/>
            <person name="Nakamura S."/>
        </authorList>
    </citation>
    <scope>NUCLEOTIDE SEQUENCE</scope>
    <source>
        <strain evidence="2">TC023</strain>
    </source>
</reference>
<sequence>MSEKIRWIRLIIYAAIFILIYMIPLETVEGQRLCIWYHLFHMDCLGCGFTRAFFSLMHGQILKAFMYNPMVIVVPVAFFLVLQDSWMIIQRSPQWSLLEKFFKWGMARCYPHNIKNG</sequence>
<evidence type="ECO:0000256" key="1">
    <source>
        <dbReference type="SAM" id="Phobius"/>
    </source>
</evidence>
<dbReference type="RefSeq" id="WP_161832068.1">
    <property type="nucleotide sequence ID" value="NZ_AP028127.1"/>
</dbReference>
<feature type="transmembrane region" description="Helical" evidence="1">
    <location>
        <begin position="66"/>
        <end position="89"/>
    </location>
</feature>
<keyword evidence="3" id="KW-1185">Reference proteome</keyword>
<gene>
    <name evidence="2" type="ORF">T23_08460</name>
</gene>
<dbReference type="InterPro" id="IPR021215">
    <property type="entry name" value="DUF2752"/>
</dbReference>
<feature type="transmembrane region" description="Helical" evidence="1">
    <location>
        <begin position="7"/>
        <end position="23"/>
    </location>
</feature>
<evidence type="ECO:0008006" key="4">
    <source>
        <dbReference type="Google" id="ProtNLM"/>
    </source>
</evidence>
<organism evidence="2 3">
    <name type="scientific">Turicibacter faecis</name>
    <dbReference type="NCBI Taxonomy" id="2963365"/>
    <lineage>
        <taxon>Bacteria</taxon>
        <taxon>Bacillati</taxon>
        <taxon>Bacillota</taxon>
        <taxon>Erysipelotrichia</taxon>
        <taxon>Erysipelotrichales</taxon>
        <taxon>Turicibacteraceae</taxon>
        <taxon>Turicibacter</taxon>
    </lineage>
</organism>
<proteinExistence type="predicted"/>
<evidence type="ECO:0000313" key="2">
    <source>
        <dbReference type="EMBL" id="BEH90744.1"/>
    </source>
</evidence>
<accession>A0ABM8IIY8</accession>
<dbReference type="Proteomes" id="UP001432099">
    <property type="component" value="Chromosome"/>
</dbReference>